<keyword evidence="5" id="KW-0560">Oxidoreductase</keyword>
<keyword evidence="6" id="KW-1185">Reference proteome</keyword>
<keyword evidence="1" id="KW-0479">Metal-binding</keyword>
<dbReference type="GO" id="GO:0004604">
    <property type="term" value="F:phosphoadenylyl-sulfate reductase (thioredoxin) activity"/>
    <property type="evidence" value="ECO:0007669"/>
    <property type="project" value="UniProtKB-EC"/>
</dbReference>
<proteinExistence type="predicted"/>
<dbReference type="GO" id="GO:0046872">
    <property type="term" value="F:metal ion binding"/>
    <property type="evidence" value="ECO:0007669"/>
    <property type="project" value="UniProtKB-KW"/>
</dbReference>
<feature type="domain" description="4Fe-4S ferredoxin-type" evidence="4">
    <location>
        <begin position="451"/>
        <end position="480"/>
    </location>
</feature>
<dbReference type="InterPro" id="IPR050128">
    <property type="entry name" value="Sulfate_adenylyltrnsfr_sub2"/>
</dbReference>
<dbReference type="InterPro" id="IPR002500">
    <property type="entry name" value="PAPS_reduct_dom"/>
</dbReference>
<dbReference type="Gene3D" id="3.30.70.20">
    <property type="match status" value="1"/>
</dbReference>
<dbReference type="AlphaFoldDB" id="A0A4Y7RXQ2"/>
<dbReference type="Proteomes" id="UP000297597">
    <property type="component" value="Unassembled WGS sequence"/>
</dbReference>
<organism evidence="5 6">
    <name type="scientific">Pelotomaculum propionicicum</name>
    <dbReference type="NCBI Taxonomy" id="258475"/>
    <lineage>
        <taxon>Bacteria</taxon>
        <taxon>Bacillati</taxon>
        <taxon>Bacillota</taxon>
        <taxon>Clostridia</taxon>
        <taxon>Eubacteriales</taxon>
        <taxon>Desulfotomaculaceae</taxon>
        <taxon>Pelotomaculum</taxon>
    </lineage>
</organism>
<dbReference type="PROSITE" id="PS51379">
    <property type="entry name" value="4FE4S_FER_2"/>
    <property type="match status" value="1"/>
</dbReference>
<sequence>MYDVHWDIETGGILLKDTRNEGIRGEVRPVFYEELEILGFREQWRYLRADEPYLWAVGGRKYFYRGELVAEAIGGGLYSRPEIKYYQTGLELRPVDIPAMLAKNGQVLEGMVQQAIKFIYNTYRRYRKRVDITAVAFSGGKDSLVMLDLVQRALAPDEFVVVFGDTTMEIKATYEAVDKARRRWPHLNFYSARSSKDARTLWREMGPPSRIHRWCCAVHKSAPTLLLLRELAQKPAVRALIFDGVRHEESASRAGYLAVTDGGKHRMQTNASPIIDWNAGEVYLYLFSRRLMLNRAYRYGIMRVGCAVCPSASLWKEMVSSCVYEKDMESFIDALRQYAVSAGVPPGQIDQYLQEGGWKGRAGGRFLEAGGNRVIEKWEGEKVRYTLRRPEEDWQAWARAFGPLVLTGEDRGYIEREDGLYPYRIARLNSSVVVDLGRIRPADRFLISKLRAVAAKAAYCRHCRACEVECPTGALDTRDKVTIDDEKCIACGQCLHLRGKVCLAAKSLVVSGGDGMAMNANKASLHSYQTFGMRKEWLAEFLRSPGTWVENNSLGNRQFEAMVMWLKHAEIIGGDRKSGWKLTVFGERLRSLGADSSLTWAAVWTNLARNSTPVQWYVSNIPWLTSATKKELVDKVGEQYTLSASTRENSMTALAALLAKTPLGNELGLGVDTSPGRRAGGPLYKRGWAEPHPVAVLYSLYRYAERVGRYELTVGELYGQAPEGPYTLFGIDREKLKLILQGWSSRGTGWIKTDLVRDLDNIFLDRSRLACEVLRLE</sequence>
<comment type="caution">
    <text evidence="5">The sequence shown here is derived from an EMBL/GenBank/DDBJ whole genome shotgun (WGS) entry which is preliminary data.</text>
</comment>
<dbReference type="EMBL" id="QFFZ01000001">
    <property type="protein sequence ID" value="TEB13785.1"/>
    <property type="molecule type" value="Genomic_DNA"/>
</dbReference>
<reference evidence="5 6" key="1">
    <citation type="journal article" date="2018" name="Environ. Microbiol.">
        <title>Novel energy conservation strategies and behaviour of Pelotomaculum schinkii driving syntrophic propionate catabolism.</title>
        <authorList>
            <person name="Hidalgo-Ahumada C.A.P."/>
            <person name="Nobu M.K."/>
            <person name="Narihiro T."/>
            <person name="Tamaki H."/>
            <person name="Liu W.T."/>
            <person name="Kamagata Y."/>
            <person name="Stams A.J.M."/>
            <person name="Imachi H."/>
            <person name="Sousa D.Z."/>
        </authorList>
    </citation>
    <scope>NUCLEOTIDE SEQUENCE [LARGE SCALE GENOMIC DNA]</scope>
    <source>
        <strain evidence="5 6">MGP</strain>
    </source>
</reference>
<dbReference type="GO" id="GO:0051536">
    <property type="term" value="F:iron-sulfur cluster binding"/>
    <property type="evidence" value="ECO:0007669"/>
    <property type="project" value="UniProtKB-KW"/>
</dbReference>
<keyword evidence="3" id="KW-0411">Iron-sulfur</keyword>
<evidence type="ECO:0000259" key="4">
    <source>
        <dbReference type="PROSITE" id="PS51379"/>
    </source>
</evidence>
<evidence type="ECO:0000256" key="3">
    <source>
        <dbReference type="ARBA" id="ARBA00023014"/>
    </source>
</evidence>
<dbReference type="InterPro" id="IPR014729">
    <property type="entry name" value="Rossmann-like_a/b/a_fold"/>
</dbReference>
<evidence type="ECO:0000256" key="2">
    <source>
        <dbReference type="ARBA" id="ARBA00023004"/>
    </source>
</evidence>
<dbReference type="Gene3D" id="3.40.50.620">
    <property type="entry name" value="HUPs"/>
    <property type="match status" value="1"/>
</dbReference>
<name>A0A4Y7RXQ2_9FIRM</name>
<dbReference type="OrthoDB" id="9774475at2"/>
<dbReference type="PANTHER" id="PTHR43196">
    <property type="entry name" value="SULFATE ADENYLYLTRANSFERASE SUBUNIT 2"/>
    <property type="match status" value="1"/>
</dbReference>
<evidence type="ECO:0000256" key="1">
    <source>
        <dbReference type="ARBA" id="ARBA00022723"/>
    </source>
</evidence>
<evidence type="ECO:0000313" key="5">
    <source>
        <dbReference type="EMBL" id="TEB13785.1"/>
    </source>
</evidence>
<dbReference type="SUPFAM" id="SSF52402">
    <property type="entry name" value="Adenine nucleotide alpha hydrolases-like"/>
    <property type="match status" value="1"/>
</dbReference>
<dbReference type="RefSeq" id="WP_134212084.1">
    <property type="nucleotide sequence ID" value="NZ_QFFZ01000001.1"/>
</dbReference>
<dbReference type="InterPro" id="IPR017900">
    <property type="entry name" value="4Fe4S_Fe_S_CS"/>
</dbReference>
<dbReference type="EC" id="1.8.4.8" evidence="5"/>
<dbReference type="SUPFAM" id="SSF54862">
    <property type="entry name" value="4Fe-4S ferredoxins"/>
    <property type="match status" value="1"/>
</dbReference>
<dbReference type="InterPro" id="IPR017896">
    <property type="entry name" value="4Fe4S_Fe-S-bd"/>
</dbReference>
<dbReference type="PANTHER" id="PTHR43196:SF2">
    <property type="entry name" value="PHOSPHOADENOSINE PHOSPHOSULFATE REDUCTASE"/>
    <property type="match status" value="1"/>
</dbReference>
<keyword evidence="2" id="KW-0408">Iron</keyword>
<accession>A0A4Y7RXQ2</accession>
<dbReference type="PROSITE" id="PS00198">
    <property type="entry name" value="4FE4S_FER_1"/>
    <property type="match status" value="1"/>
</dbReference>
<evidence type="ECO:0000313" key="6">
    <source>
        <dbReference type="Proteomes" id="UP000297597"/>
    </source>
</evidence>
<gene>
    <name evidence="5" type="primary">cysH_1</name>
    <name evidence="5" type="ORF">Pmgp_00193</name>
</gene>
<dbReference type="Pfam" id="PF01507">
    <property type="entry name" value="PAPS_reduct"/>
    <property type="match status" value="1"/>
</dbReference>
<protein>
    <submittedName>
        <fullName evidence="5">Phosphoadenosine phosphosulfate reductase</fullName>
        <ecNumber evidence="5">1.8.4.8</ecNumber>
    </submittedName>
</protein>